<accession>A0A819JL79</accession>
<dbReference type="EMBL" id="CAJOAZ010002474">
    <property type="protein sequence ID" value="CAF3932368.1"/>
    <property type="molecule type" value="Genomic_DNA"/>
</dbReference>
<evidence type="ECO:0000313" key="3">
    <source>
        <dbReference type="Proteomes" id="UP000663844"/>
    </source>
</evidence>
<evidence type="ECO:0000313" key="1">
    <source>
        <dbReference type="EMBL" id="CAF1432955.1"/>
    </source>
</evidence>
<dbReference type="EMBL" id="CAJNOG010001325">
    <property type="protein sequence ID" value="CAF1432955.1"/>
    <property type="molecule type" value="Genomic_DNA"/>
</dbReference>
<proteinExistence type="predicted"/>
<reference evidence="2" key="1">
    <citation type="submission" date="2021-02" db="EMBL/GenBank/DDBJ databases">
        <authorList>
            <person name="Nowell W R."/>
        </authorList>
    </citation>
    <scope>NUCLEOTIDE SEQUENCE</scope>
</reference>
<protein>
    <submittedName>
        <fullName evidence="2">Uncharacterized protein</fullName>
    </submittedName>
</protein>
<gene>
    <name evidence="1" type="ORF">JYZ213_LOCUS39677</name>
    <name evidence="2" type="ORF">OXD698_LOCUS25650</name>
</gene>
<sequence>MGLLTGVTLIIALSSDMKNESQTSSGIQTEMSSCLKTLGPVSSLSSDTVKFLRRKLCNKKAGSKLLVDPLEHPSTFWYAPVSESEKKPAPKRQNNSRNATLTQLKKLSVVAAGCCKNVRKHLPRIRKHLESFVSLFKEYKILLGESDSTDGTLAYLENWALNDINVVVQSYGNLSQVFLRRTVRLSYCRGSLLNYARIKLQFDQFQVYMALDVDAINDNDVLSQETFLSNFDYPLESWGAMSASQTHRYYDTWTIRSPTMNYDFQQEVYNEKRNGGDFDAAATRLMKVHWPPIPIDHDLVEMHSAFGGFTIYQTKYLQDCNYYGYDINNDAINYEVCDHVIFNLCVTKNGGRIFINPRFQNSKGLVN</sequence>
<name>A0A819JL79_9BILA</name>
<organism evidence="2 3">
    <name type="scientific">Adineta steineri</name>
    <dbReference type="NCBI Taxonomy" id="433720"/>
    <lineage>
        <taxon>Eukaryota</taxon>
        <taxon>Metazoa</taxon>
        <taxon>Spiralia</taxon>
        <taxon>Gnathifera</taxon>
        <taxon>Rotifera</taxon>
        <taxon>Eurotatoria</taxon>
        <taxon>Bdelloidea</taxon>
        <taxon>Adinetida</taxon>
        <taxon>Adinetidae</taxon>
        <taxon>Adineta</taxon>
    </lineage>
</organism>
<comment type="caution">
    <text evidence="2">The sequence shown here is derived from an EMBL/GenBank/DDBJ whole genome shotgun (WGS) entry which is preliminary data.</text>
</comment>
<evidence type="ECO:0000313" key="2">
    <source>
        <dbReference type="EMBL" id="CAF3932368.1"/>
    </source>
</evidence>
<dbReference type="AlphaFoldDB" id="A0A819JL79"/>
<dbReference type="Gene3D" id="3.90.550.10">
    <property type="entry name" value="Spore Coat Polysaccharide Biosynthesis Protein SpsA, Chain A"/>
    <property type="match status" value="1"/>
</dbReference>
<dbReference type="InterPro" id="IPR029044">
    <property type="entry name" value="Nucleotide-diphossugar_trans"/>
</dbReference>
<dbReference type="Proteomes" id="UP000663845">
    <property type="component" value="Unassembled WGS sequence"/>
</dbReference>
<dbReference type="Proteomes" id="UP000663844">
    <property type="component" value="Unassembled WGS sequence"/>
</dbReference>